<organism evidence="11 12">
    <name type="scientific">Stentor coeruleus</name>
    <dbReference type="NCBI Taxonomy" id="5963"/>
    <lineage>
        <taxon>Eukaryota</taxon>
        <taxon>Sar</taxon>
        <taxon>Alveolata</taxon>
        <taxon>Ciliophora</taxon>
        <taxon>Postciliodesmatophora</taxon>
        <taxon>Heterotrichea</taxon>
        <taxon>Heterotrichida</taxon>
        <taxon>Stentoridae</taxon>
        <taxon>Stentor</taxon>
    </lineage>
</organism>
<accession>A0A1R2BHG8</accession>
<reference evidence="11 12" key="1">
    <citation type="submission" date="2016-11" db="EMBL/GenBank/DDBJ databases">
        <title>The macronuclear genome of Stentor coeruleus: a giant cell with tiny introns.</title>
        <authorList>
            <person name="Slabodnick M."/>
            <person name="Ruby J.G."/>
            <person name="Reiff S.B."/>
            <person name="Swart E.C."/>
            <person name="Gosai S."/>
            <person name="Prabakaran S."/>
            <person name="Witkowska E."/>
            <person name="Larue G.E."/>
            <person name="Fisher S."/>
            <person name="Freeman R.M."/>
            <person name="Gunawardena J."/>
            <person name="Chu W."/>
            <person name="Stover N.A."/>
            <person name="Gregory B.D."/>
            <person name="Nowacki M."/>
            <person name="Derisi J."/>
            <person name="Roy S.W."/>
            <person name="Marshall W.F."/>
            <person name="Sood P."/>
        </authorList>
    </citation>
    <scope>NUCLEOTIDE SEQUENCE [LARGE SCALE GENOMIC DNA]</scope>
    <source>
        <strain evidence="11">WM001</strain>
    </source>
</reference>
<evidence type="ECO:0000256" key="2">
    <source>
        <dbReference type="ARBA" id="ARBA00005988"/>
    </source>
</evidence>
<evidence type="ECO:0000256" key="9">
    <source>
        <dbReference type="SAM" id="SignalP"/>
    </source>
</evidence>
<evidence type="ECO:0000256" key="1">
    <source>
        <dbReference type="ARBA" id="ARBA00001947"/>
    </source>
</evidence>
<keyword evidence="8" id="KW-1133">Transmembrane helix</keyword>
<dbReference type="OrthoDB" id="313504at2759"/>
<evidence type="ECO:0000313" key="11">
    <source>
        <dbReference type="EMBL" id="OMJ76208.1"/>
    </source>
</evidence>
<feature type="compositionally biased region" description="Acidic residues" evidence="7">
    <location>
        <begin position="461"/>
        <end position="478"/>
    </location>
</feature>
<dbReference type="PANTHER" id="PTHR11705">
    <property type="entry name" value="PROTEASE FAMILY M14 CARBOXYPEPTIDASE A,B"/>
    <property type="match status" value="1"/>
</dbReference>
<dbReference type="Gene3D" id="3.40.630.10">
    <property type="entry name" value="Zn peptidases"/>
    <property type="match status" value="1"/>
</dbReference>
<dbReference type="AlphaFoldDB" id="A0A1R2BHG8"/>
<evidence type="ECO:0000256" key="5">
    <source>
        <dbReference type="ARBA" id="ARBA00022833"/>
    </source>
</evidence>
<feature type="transmembrane region" description="Helical" evidence="8">
    <location>
        <begin position="488"/>
        <end position="511"/>
    </location>
</feature>
<dbReference type="SUPFAM" id="SSF53187">
    <property type="entry name" value="Zn-dependent exopeptidases"/>
    <property type="match status" value="1"/>
</dbReference>
<dbReference type="EMBL" id="MPUH01000644">
    <property type="protein sequence ID" value="OMJ76208.1"/>
    <property type="molecule type" value="Genomic_DNA"/>
</dbReference>
<gene>
    <name evidence="11" type="ORF">SteCoe_24464</name>
</gene>
<dbReference type="GO" id="GO:0004181">
    <property type="term" value="F:metallocarboxypeptidase activity"/>
    <property type="evidence" value="ECO:0007669"/>
    <property type="project" value="InterPro"/>
</dbReference>
<sequence length="536" mass="60098">MLNGQLMVVWLLSLLVGLCSGVTFTGTLGGFLATYEVTQALDSLVNDYFELTTRDTSKGFDTLIVKNSTSLTEYKKPIIVISSGIHGGYPMGTYEVLFLASELLKSYVSGDKGATYILETSEIHFIPILNSEAYTATENAYNGSFTVFKTDLSNIAECAGAYDAGINPDHNFPFGWQPSNDMCSSDFSGNGFLTSIVSINIEKYFNQSDPSLRPAIWINFDDEGKKILTPLSSSSDTIKQHFVKYYSSIESKILALGYEYMSHYSYKPAHGTLLDFAYGGDCLSFEVHLDNTTSITTENVSQLSYNFYEILLVAIQEHNVYVTQINSSDYETFCTDSNCTYKSIDTFSMMIWNTKISNYSFTLNFYPGYEEPTGYSFFNSSVSTLNTLNNLTTSNLIETFSIDGQDTNRKTQTILLPGFTFMNITFNYIRNSSSKNSLHKYHAEFITTLGTMYWGNMTIDEKEEDGDNSDKEDDDGGDHEEGDKRRKAMITGLILLIILLILLLIAGIILCCRRKRQPDMQANFNPDPNFAQNPRI</sequence>
<feature type="region of interest" description="Disordered" evidence="7">
    <location>
        <begin position="461"/>
        <end position="483"/>
    </location>
</feature>
<dbReference type="Pfam" id="PF00246">
    <property type="entry name" value="Peptidase_M14"/>
    <property type="match status" value="1"/>
</dbReference>
<dbReference type="GO" id="GO:0006508">
    <property type="term" value="P:proteolysis"/>
    <property type="evidence" value="ECO:0007669"/>
    <property type="project" value="UniProtKB-KW"/>
</dbReference>
<keyword evidence="8" id="KW-0472">Membrane</keyword>
<comment type="similarity">
    <text evidence="2">Belongs to the peptidase M14 family.</text>
</comment>
<comment type="cofactor">
    <cofactor evidence="1">
        <name>Zn(2+)</name>
        <dbReference type="ChEBI" id="CHEBI:29105"/>
    </cofactor>
</comment>
<evidence type="ECO:0000259" key="10">
    <source>
        <dbReference type="SMART" id="SM00631"/>
    </source>
</evidence>
<dbReference type="InterPro" id="IPR000834">
    <property type="entry name" value="Peptidase_M14"/>
</dbReference>
<evidence type="ECO:0000313" key="12">
    <source>
        <dbReference type="Proteomes" id="UP000187209"/>
    </source>
</evidence>
<feature type="domain" description="Peptidase M14" evidence="10">
    <location>
        <begin position="31"/>
        <end position="298"/>
    </location>
</feature>
<protein>
    <recommendedName>
        <fullName evidence="10">Peptidase M14 domain-containing protein</fullName>
    </recommendedName>
</protein>
<name>A0A1R2BHG8_9CILI</name>
<dbReference type="PANTHER" id="PTHR11705:SF143">
    <property type="entry name" value="SLL0236 PROTEIN"/>
    <property type="match status" value="1"/>
</dbReference>
<evidence type="ECO:0000256" key="4">
    <source>
        <dbReference type="ARBA" id="ARBA00022801"/>
    </source>
</evidence>
<dbReference type="Proteomes" id="UP000187209">
    <property type="component" value="Unassembled WGS sequence"/>
</dbReference>
<keyword evidence="9" id="KW-0732">Signal</keyword>
<dbReference type="SMART" id="SM00631">
    <property type="entry name" value="Zn_pept"/>
    <property type="match status" value="1"/>
</dbReference>
<feature type="chain" id="PRO_5012819741" description="Peptidase M14 domain-containing protein" evidence="9">
    <location>
        <begin position="22"/>
        <end position="536"/>
    </location>
</feature>
<evidence type="ECO:0000256" key="7">
    <source>
        <dbReference type="SAM" id="MobiDB-lite"/>
    </source>
</evidence>
<keyword evidence="4" id="KW-0378">Hydrolase</keyword>
<evidence type="ECO:0000256" key="3">
    <source>
        <dbReference type="ARBA" id="ARBA00022670"/>
    </source>
</evidence>
<comment type="caution">
    <text evidence="11">The sequence shown here is derived from an EMBL/GenBank/DDBJ whole genome shotgun (WGS) entry which is preliminary data.</text>
</comment>
<keyword evidence="5" id="KW-0862">Zinc</keyword>
<feature type="signal peptide" evidence="9">
    <location>
        <begin position="1"/>
        <end position="21"/>
    </location>
</feature>
<dbReference type="GO" id="GO:0005615">
    <property type="term" value="C:extracellular space"/>
    <property type="evidence" value="ECO:0007669"/>
    <property type="project" value="TreeGrafter"/>
</dbReference>
<dbReference type="GO" id="GO:0008270">
    <property type="term" value="F:zinc ion binding"/>
    <property type="evidence" value="ECO:0007669"/>
    <property type="project" value="InterPro"/>
</dbReference>
<evidence type="ECO:0000256" key="8">
    <source>
        <dbReference type="SAM" id="Phobius"/>
    </source>
</evidence>
<proteinExistence type="inferred from homology"/>
<keyword evidence="8" id="KW-0812">Transmembrane</keyword>
<keyword evidence="3" id="KW-0645">Protease</keyword>
<keyword evidence="6" id="KW-0482">Metalloprotease</keyword>
<keyword evidence="12" id="KW-1185">Reference proteome</keyword>
<evidence type="ECO:0000256" key="6">
    <source>
        <dbReference type="ARBA" id="ARBA00023049"/>
    </source>
</evidence>